<accession>A0A8H2XDC3</accession>
<proteinExistence type="predicted"/>
<evidence type="ECO:0000313" key="2">
    <source>
        <dbReference type="Proteomes" id="UP000663861"/>
    </source>
</evidence>
<dbReference type="Proteomes" id="UP000663861">
    <property type="component" value="Unassembled WGS sequence"/>
</dbReference>
<name>A0A8H2XDC3_9AGAM</name>
<dbReference type="EMBL" id="CAJMWY010000262">
    <property type="protein sequence ID" value="CAE6424245.1"/>
    <property type="molecule type" value="Genomic_DNA"/>
</dbReference>
<dbReference type="AlphaFoldDB" id="A0A8H2XDC3"/>
<sequence>MSSRLEHYTQPRLVLDFRSRQGRKSVRQWYESQGYNTRFTLLEYRKHKETHSGHEFIVAWLNNTTLCRFDRWPYDGERGYMLCGEGVTAVDSVRVISHSGTEYYELLEQTEPLLSVKLPYSEDLGIILAICEGIQIHANTSAYNLIRCSCHFFSWTIATCVARRSCKWESDILSRESWHVILRTSLASVSSISRQYRPNPICRVGAKWAPTGTFTGICHFQGDVNTLINRFEVEAFQDVLWWSYLELHGAIGRILPKVLLPSQLSTVLQQTLHYIESPKFLSAKCTVAENVVLSRCDQIHGHIHDTHDPAQIDGFKLESLRDASYATANVLSRLGTEDSNSSWKNVWRSAWNSCKADAHTGTSYPYTSHSPVVMYTHRPKPWDATYVGQKGMENAIRNIWRSAWHEFDGLGAEYAANLMPTIVATIAERFVDIVPEQLVFRRNENHQGRSLNRPEHAPSFQQFIRDRMWEDFEMPNRSGFSSFKYLVETVEEAMCKTWVTSLRIMRSSRYR</sequence>
<organism evidence="1 2">
    <name type="scientific">Rhizoctonia solani</name>
    <dbReference type="NCBI Taxonomy" id="456999"/>
    <lineage>
        <taxon>Eukaryota</taxon>
        <taxon>Fungi</taxon>
        <taxon>Dikarya</taxon>
        <taxon>Basidiomycota</taxon>
        <taxon>Agaricomycotina</taxon>
        <taxon>Agaricomycetes</taxon>
        <taxon>Cantharellales</taxon>
        <taxon>Ceratobasidiaceae</taxon>
        <taxon>Rhizoctonia</taxon>
    </lineage>
</organism>
<protein>
    <submittedName>
        <fullName evidence="1">Uncharacterized protein</fullName>
    </submittedName>
</protein>
<gene>
    <name evidence="1" type="ORF">RDB_LOCUS17638</name>
</gene>
<reference evidence="1" key="1">
    <citation type="submission" date="2021-01" db="EMBL/GenBank/DDBJ databases">
        <authorList>
            <person name="Kaushik A."/>
        </authorList>
    </citation>
    <scope>NUCLEOTIDE SEQUENCE</scope>
    <source>
        <strain evidence="1">AG4-RS23</strain>
    </source>
</reference>
<evidence type="ECO:0000313" key="1">
    <source>
        <dbReference type="EMBL" id="CAE6424245.1"/>
    </source>
</evidence>
<comment type="caution">
    <text evidence="1">The sequence shown here is derived from an EMBL/GenBank/DDBJ whole genome shotgun (WGS) entry which is preliminary data.</text>
</comment>